<dbReference type="PANTHER" id="PTHR11757:SF12">
    <property type="entry name" value="PROLYL ENDOPEPTIDASE"/>
    <property type="match status" value="1"/>
</dbReference>
<comment type="caution">
    <text evidence="2">The sequence shown here is derived from an EMBL/GenBank/DDBJ whole genome shotgun (WGS) entry which is preliminary data.</text>
</comment>
<name>A0A438JB81_VITVI</name>
<feature type="domain" description="Peptidase S9A N-terminal" evidence="1">
    <location>
        <begin position="49"/>
        <end position="129"/>
    </location>
</feature>
<feature type="domain" description="Peptidase S9A N-terminal" evidence="1">
    <location>
        <begin position="244"/>
        <end position="351"/>
    </location>
</feature>
<dbReference type="Gene3D" id="2.130.10.120">
    <property type="entry name" value="Prolyl oligopeptidase, N-terminal domain"/>
    <property type="match status" value="3"/>
</dbReference>
<keyword evidence="2" id="KW-0645">Protease</keyword>
<dbReference type="Proteomes" id="UP000288805">
    <property type="component" value="Unassembled WGS sequence"/>
</dbReference>
<organism evidence="2 3">
    <name type="scientific">Vitis vinifera</name>
    <name type="common">Grape</name>
    <dbReference type="NCBI Taxonomy" id="29760"/>
    <lineage>
        <taxon>Eukaryota</taxon>
        <taxon>Viridiplantae</taxon>
        <taxon>Streptophyta</taxon>
        <taxon>Embryophyta</taxon>
        <taxon>Tracheophyta</taxon>
        <taxon>Spermatophyta</taxon>
        <taxon>Magnoliopsida</taxon>
        <taxon>eudicotyledons</taxon>
        <taxon>Gunneridae</taxon>
        <taxon>Pentapetalae</taxon>
        <taxon>rosids</taxon>
        <taxon>Vitales</taxon>
        <taxon>Vitaceae</taxon>
        <taxon>Viteae</taxon>
        <taxon>Vitis</taxon>
    </lineage>
</organism>
<dbReference type="InterPro" id="IPR029058">
    <property type="entry name" value="AB_hydrolase_fold"/>
</dbReference>
<dbReference type="PANTHER" id="PTHR11757">
    <property type="entry name" value="PROTEASE FAMILY S9A OLIGOPEPTIDASE"/>
    <property type="match status" value="1"/>
</dbReference>
<reference evidence="2 3" key="1">
    <citation type="journal article" date="2018" name="PLoS Genet.">
        <title>Population sequencing reveals clonal diversity and ancestral inbreeding in the grapevine cultivar Chardonnay.</title>
        <authorList>
            <person name="Roach M.J."/>
            <person name="Johnson D.L."/>
            <person name="Bohlmann J."/>
            <person name="van Vuuren H.J."/>
            <person name="Jones S.J."/>
            <person name="Pretorius I.S."/>
            <person name="Schmidt S.A."/>
            <person name="Borneman A.R."/>
        </authorList>
    </citation>
    <scope>NUCLEOTIDE SEQUENCE [LARGE SCALE GENOMIC DNA]</scope>
    <source>
        <strain evidence="3">cv. Chardonnay</strain>
        <tissue evidence="2">Leaf</tissue>
    </source>
</reference>
<sequence>MASHLLRCPTRSSSWLTLGLLPKFKVVCSLFSSLCRRKPSPFSAPRDAPPVPKKVPFTVSAHGTSWQDPYHWMSNTADPDLSAYLRHENSYAEAFMADTLNLQRTLFSEMNSRMPTNISTPTERWGPWFVHSLSSGAVALSVGSSVYILMLYYQYIPEGKEYPVLCRKLATQTNGWAKSFLNNVIGESGREKVLLDWNEIAEEHGKLLVTSLPGKNTCFKSHEDPFGSKVDDIYTVGCGSLQNGYVHVGTCRVSPDHNFLAYTLDITGSERFMLQIKDLHSGCILPDLRVDGVVSLAWAQDGFGRVQCIKLGSDAVNDVPVFTESDPSFCVDITSTKDGKFITVNSNSRSSSEEGTRL</sequence>
<dbReference type="SUPFAM" id="SSF50993">
    <property type="entry name" value="Peptidase/esterase 'gauge' domain"/>
    <property type="match status" value="1"/>
</dbReference>
<dbReference type="InterPro" id="IPR023302">
    <property type="entry name" value="Pept_S9A_N"/>
</dbReference>
<gene>
    <name evidence="2" type="primary">dapb1_2</name>
    <name evidence="2" type="ORF">CK203_027570</name>
</gene>
<dbReference type="Pfam" id="PF02897">
    <property type="entry name" value="Peptidase_S9_N"/>
    <property type="match status" value="2"/>
</dbReference>
<proteinExistence type="predicted"/>
<keyword evidence="2" id="KW-0031">Aminopeptidase</keyword>
<accession>A0A438JB81</accession>
<dbReference type="InterPro" id="IPR051543">
    <property type="entry name" value="Serine_Peptidase_S9A"/>
</dbReference>
<evidence type="ECO:0000313" key="3">
    <source>
        <dbReference type="Proteomes" id="UP000288805"/>
    </source>
</evidence>
<dbReference type="GO" id="GO:0004177">
    <property type="term" value="F:aminopeptidase activity"/>
    <property type="evidence" value="ECO:0007669"/>
    <property type="project" value="UniProtKB-KW"/>
</dbReference>
<dbReference type="Gene3D" id="3.40.50.1820">
    <property type="entry name" value="alpha/beta hydrolase"/>
    <property type="match status" value="1"/>
</dbReference>
<evidence type="ECO:0000313" key="2">
    <source>
        <dbReference type="EMBL" id="RVX06231.1"/>
    </source>
</evidence>
<protein>
    <submittedName>
        <fullName evidence="2">Dipeptidyl aminopeptidase BI</fullName>
    </submittedName>
</protein>
<keyword evidence="2" id="KW-0378">Hydrolase</keyword>
<dbReference type="EMBL" id="QGNW01000052">
    <property type="protein sequence ID" value="RVX06231.1"/>
    <property type="molecule type" value="Genomic_DNA"/>
</dbReference>
<dbReference type="AlphaFoldDB" id="A0A438JB81"/>
<evidence type="ECO:0000259" key="1">
    <source>
        <dbReference type="Pfam" id="PF02897"/>
    </source>
</evidence>
<dbReference type="GO" id="GO:0004252">
    <property type="term" value="F:serine-type endopeptidase activity"/>
    <property type="evidence" value="ECO:0007669"/>
    <property type="project" value="InterPro"/>
</dbReference>